<name>A0AA47EQE6_9CLOT</name>
<dbReference type="CDD" id="cd01539">
    <property type="entry name" value="PBP1_GGBP"/>
    <property type="match status" value="1"/>
</dbReference>
<evidence type="ECO:0000259" key="7">
    <source>
        <dbReference type="Pfam" id="PF13407"/>
    </source>
</evidence>
<geneLocation type="plasmid" evidence="8 9">
    <name>pCF009-b</name>
</geneLocation>
<feature type="signal peptide" evidence="6">
    <location>
        <begin position="1"/>
        <end position="19"/>
    </location>
</feature>
<dbReference type="InterPro" id="IPR050555">
    <property type="entry name" value="Bact_Solute-Bind_Prot2"/>
</dbReference>
<evidence type="ECO:0000313" key="9">
    <source>
        <dbReference type="Proteomes" id="UP001164733"/>
    </source>
</evidence>
<proteinExistence type="predicted"/>
<dbReference type="InterPro" id="IPR025997">
    <property type="entry name" value="SBP_2_dom"/>
</dbReference>
<dbReference type="Proteomes" id="UP001164733">
    <property type="component" value="Plasmid pCF009-b"/>
</dbReference>
<sequence length="347" mass="36771">MKKAITMILVSAMVTSMLAGCSSGSKTATTATSSEVKSVSIGCTIYKFDDTFLTGVRNAISTAATTAKAKVEIVDSTNSSATQNEKIELFITKKVNSLEINPVDSASAGAIITKAKSANIPVVFFNRMPSASDMNTWDKVYYVGAKPEQSGIMQGKILAAYWKANPKADTNKDGIMDYVMITGEPGHPDAIARTKASIAEIVKEGIKVNLVATDTGMWDRVKAQDKMQSILAAKGNKVEAVLANNDDMALGAISALKAAGYFKGTKYMPVVGVDATAPGIAALADGSMLGTVLNDAKNQGIATFNISKLLAEGKVPTTENAGYTLTDKKYVWIDYKQITKENMSDAK</sequence>
<dbReference type="RefSeq" id="WP_216126885.1">
    <property type="nucleotide sequence ID" value="NZ_CP086241.1"/>
</dbReference>
<keyword evidence="2" id="KW-0813">Transport</keyword>
<evidence type="ECO:0000256" key="3">
    <source>
        <dbReference type="ARBA" id="ARBA00022729"/>
    </source>
</evidence>
<evidence type="ECO:0000256" key="5">
    <source>
        <dbReference type="ARBA" id="ARBA00022837"/>
    </source>
</evidence>
<accession>A0AA47EQE6</accession>
<feature type="chain" id="PRO_5041255832" evidence="6">
    <location>
        <begin position="20"/>
        <end position="347"/>
    </location>
</feature>
<keyword evidence="8" id="KW-0614">Plasmid</keyword>
<reference evidence="8" key="1">
    <citation type="submission" date="2021-11" db="EMBL/GenBank/DDBJ databases">
        <title>Clostridia strains as spoilage organisms.</title>
        <authorList>
            <person name="Wambui J."/>
            <person name="Stevens M.J.A."/>
            <person name="Stephan R."/>
        </authorList>
    </citation>
    <scope>NUCLEOTIDE SEQUENCE</scope>
    <source>
        <strain evidence="8">CF009</strain>
        <plasmid evidence="8">pCF009-b</plasmid>
    </source>
</reference>
<dbReference type="GO" id="GO:0030288">
    <property type="term" value="C:outer membrane-bounded periplasmic space"/>
    <property type="evidence" value="ECO:0007669"/>
    <property type="project" value="TreeGrafter"/>
</dbReference>
<evidence type="ECO:0000256" key="4">
    <source>
        <dbReference type="ARBA" id="ARBA00022764"/>
    </source>
</evidence>
<gene>
    <name evidence="8" type="ORF">LL038_25230</name>
</gene>
<evidence type="ECO:0000256" key="6">
    <source>
        <dbReference type="SAM" id="SignalP"/>
    </source>
</evidence>
<evidence type="ECO:0000256" key="2">
    <source>
        <dbReference type="ARBA" id="ARBA00022448"/>
    </source>
</evidence>
<feature type="domain" description="Periplasmic binding protein" evidence="7">
    <location>
        <begin position="41"/>
        <end position="314"/>
    </location>
</feature>
<dbReference type="Pfam" id="PF13407">
    <property type="entry name" value="Peripla_BP_4"/>
    <property type="match status" value="1"/>
</dbReference>
<dbReference type="InterPro" id="IPR044085">
    <property type="entry name" value="MglB-like_PBP1"/>
</dbReference>
<protein>
    <submittedName>
        <fullName evidence="8">Galactose ABC transporter substrate-binding protein</fullName>
    </submittedName>
</protein>
<dbReference type="EMBL" id="CP086241">
    <property type="protein sequence ID" value="WAG63306.1"/>
    <property type="molecule type" value="Genomic_DNA"/>
</dbReference>
<keyword evidence="5" id="KW-0106">Calcium</keyword>
<keyword evidence="3 6" id="KW-0732">Signal</keyword>
<dbReference type="PROSITE" id="PS51257">
    <property type="entry name" value="PROKAR_LIPOPROTEIN"/>
    <property type="match status" value="1"/>
</dbReference>
<organism evidence="8 9">
    <name type="scientific">Clostridium estertheticum</name>
    <dbReference type="NCBI Taxonomy" id="238834"/>
    <lineage>
        <taxon>Bacteria</taxon>
        <taxon>Bacillati</taxon>
        <taxon>Bacillota</taxon>
        <taxon>Clostridia</taxon>
        <taxon>Eubacteriales</taxon>
        <taxon>Clostridiaceae</taxon>
        <taxon>Clostridium</taxon>
    </lineage>
</organism>
<comment type="subcellular location">
    <subcellularLocation>
        <location evidence="1">Cell envelope</location>
    </subcellularLocation>
</comment>
<dbReference type="AlphaFoldDB" id="A0AA47EQE6"/>
<keyword evidence="4" id="KW-0574">Periplasm</keyword>
<evidence type="ECO:0000313" key="8">
    <source>
        <dbReference type="EMBL" id="WAG63306.1"/>
    </source>
</evidence>
<evidence type="ECO:0000256" key="1">
    <source>
        <dbReference type="ARBA" id="ARBA00004196"/>
    </source>
</evidence>
<dbReference type="GO" id="GO:0030246">
    <property type="term" value="F:carbohydrate binding"/>
    <property type="evidence" value="ECO:0007669"/>
    <property type="project" value="InterPro"/>
</dbReference>
<dbReference type="PANTHER" id="PTHR30036:SF2">
    <property type="entry name" value="D-GALACTOSE_METHYL-GALACTOSIDE BINDING PERIPLASMIC PROTEIN MGLB"/>
    <property type="match status" value="1"/>
</dbReference>
<dbReference type="PANTHER" id="PTHR30036">
    <property type="entry name" value="D-XYLOSE-BINDING PERIPLASMIC PROTEIN"/>
    <property type="match status" value="1"/>
</dbReference>